<dbReference type="PANTHER" id="PTHR11808:SF86">
    <property type="entry name" value="METHIONINE GAMMA-LYASE"/>
    <property type="match status" value="1"/>
</dbReference>
<dbReference type="KEGG" id="swf:E3E12_05915"/>
<dbReference type="NCBIfam" id="NF005455">
    <property type="entry name" value="PRK07049.1"/>
    <property type="match status" value="1"/>
</dbReference>
<evidence type="ECO:0000256" key="4">
    <source>
        <dbReference type="RuleBase" id="RU362118"/>
    </source>
</evidence>
<dbReference type="EMBL" id="CP038231">
    <property type="protein sequence ID" value="QDH13795.1"/>
    <property type="molecule type" value="Genomic_DNA"/>
</dbReference>
<dbReference type="AlphaFoldDB" id="A0A4Y6UCE9"/>
<dbReference type="Gene3D" id="3.90.1150.10">
    <property type="entry name" value="Aspartate Aminotransferase, domain 1"/>
    <property type="match status" value="1"/>
</dbReference>
<dbReference type="InterPro" id="IPR054542">
    <property type="entry name" value="Cys_met_metab_PP"/>
</dbReference>
<comment type="cofactor">
    <cofactor evidence="1 4">
        <name>pyridoxal 5'-phosphate</name>
        <dbReference type="ChEBI" id="CHEBI:597326"/>
    </cofactor>
</comment>
<comment type="similarity">
    <text evidence="4">Belongs to the trans-sulfuration enzymes family.</text>
</comment>
<dbReference type="PIRSF" id="PIRSF001434">
    <property type="entry name" value="CGS"/>
    <property type="match status" value="1"/>
</dbReference>
<proteinExistence type="inferred from homology"/>
<dbReference type="GO" id="GO:0005737">
    <property type="term" value="C:cytoplasm"/>
    <property type="evidence" value="ECO:0007669"/>
    <property type="project" value="TreeGrafter"/>
</dbReference>
<dbReference type="Proteomes" id="UP000318709">
    <property type="component" value="Chromosome"/>
</dbReference>
<sequence length="435" mass="46545">MSEHENNKAAPHGQLREIGGHAIHPTTQMMNWGYDPASDQGSVKAPIFLASTFVFPSAEAGRDFFDYVSGRKEPPAGHKAGMVYARFNNPNVQLAEERLAVYEGAEAAVLTSSGMSAISMALLAYLEPGDVILHSQPLYGGTETLITKTLARFGIKAVGFRDGVDEASVKKAFEEAKALGPVRVIYAETPSNPTDTLVDIAMLRRLAEAEGKANGGRRPLVMVDNTLMGPLFQRPLQHGADLSLYSLTKYVGGHSDLVAGAVVGSKEQTKPVRQLRGAMGANTDPHTAWMITRSLETLELRMTRAAENARAIAELLSKSPKVEKVHYPAFFPADSKAGQVYARQCDAAGSTFAFDIKGGQEAAFRFINALKFFKNAVSLGGTESLVCNPASTTHSGVPKAVRENAGVLDTTIRLSIGIENEADLLADLAQALEAA</sequence>
<evidence type="ECO:0000313" key="6">
    <source>
        <dbReference type="Proteomes" id="UP000318709"/>
    </source>
</evidence>
<dbReference type="InterPro" id="IPR015421">
    <property type="entry name" value="PyrdxlP-dep_Trfase_major"/>
</dbReference>
<dbReference type="GO" id="GO:0030170">
    <property type="term" value="F:pyridoxal phosphate binding"/>
    <property type="evidence" value="ECO:0007669"/>
    <property type="project" value="InterPro"/>
</dbReference>
<reference evidence="5 6" key="1">
    <citation type="submission" date="2019-03" db="EMBL/GenBank/DDBJ databases">
        <title>The complete genome sequence of Swingsia_sp. F3b2 LMG30590(T).</title>
        <authorList>
            <person name="Chua K.-O."/>
            <person name="Chan K.-G."/>
            <person name="See-Too W.-S."/>
        </authorList>
    </citation>
    <scope>NUCLEOTIDE SEQUENCE [LARGE SCALE GENOMIC DNA]</scope>
    <source>
        <strain evidence="5 6">F3b2</strain>
    </source>
</reference>
<dbReference type="Pfam" id="PF01053">
    <property type="entry name" value="Cys_Met_Meta_PP"/>
    <property type="match status" value="1"/>
</dbReference>
<dbReference type="OrthoDB" id="7316598at2"/>
<evidence type="ECO:0000256" key="2">
    <source>
        <dbReference type="ARBA" id="ARBA00022898"/>
    </source>
</evidence>
<dbReference type="PROSITE" id="PS00868">
    <property type="entry name" value="CYS_MET_METAB_PP"/>
    <property type="match status" value="1"/>
</dbReference>
<evidence type="ECO:0000313" key="5">
    <source>
        <dbReference type="EMBL" id="QDH13795.1"/>
    </source>
</evidence>
<evidence type="ECO:0000256" key="3">
    <source>
        <dbReference type="PIRSR" id="PIRSR001434-2"/>
    </source>
</evidence>
<dbReference type="Gene3D" id="3.40.640.10">
    <property type="entry name" value="Type I PLP-dependent aspartate aminotransferase-like (Major domain)"/>
    <property type="match status" value="1"/>
</dbReference>
<evidence type="ECO:0000256" key="1">
    <source>
        <dbReference type="ARBA" id="ARBA00001933"/>
    </source>
</evidence>
<feature type="modified residue" description="N6-(pyridoxal phosphate)lysine" evidence="3">
    <location>
        <position position="249"/>
    </location>
</feature>
<dbReference type="InterPro" id="IPR015424">
    <property type="entry name" value="PyrdxlP-dep_Trfase"/>
</dbReference>
<gene>
    <name evidence="5" type="ORF">E3E12_05915</name>
</gene>
<dbReference type="InterPro" id="IPR015422">
    <property type="entry name" value="PyrdxlP-dep_Trfase_small"/>
</dbReference>
<organism evidence="5 6">
    <name type="scientific">Formicincola oecophyllae</name>
    <dbReference type="NCBI Taxonomy" id="2558361"/>
    <lineage>
        <taxon>Bacteria</taxon>
        <taxon>Pseudomonadati</taxon>
        <taxon>Pseudomonadota</taxon>
        <taxon>Alphaproteobacteria</taxon>
        <taxon>Acetobacterales</taxon>
        <taxon>Acetobacteraceae</taxon>
        <taxon>Formicincola</taxon>
    </lineage>
</organism>
<keyword evidence="2 3" id="KW-0663">Pyridoxal phosphate</keyword>
<accession>A0A4Y6UCE9</accession>
<dbReference type="SUPFAM" id="SSF53383">
    <property type="entry name" value="PLP-dependent transferases"/>
    <property type="match status" value="1"/>
</dbReference>
<dbReference type="InterPro" id="IPR000277">
    <property type="entry name" value="Cys/Met-Metab_PyrdxlP-dep_enz"/>
</dbReference>
<dbReference type="CDD" id="cd00614">
    <property type="entry name" value="CGS_like"/>
    <property type="match status" value="1"/>
</dbReference>
<dbReference type="FunFam" id="3.40.640.10:FF:000046">
    <property type="entry name" value="Cystathionine gamma-lyase"/>
    <property type="match status" value="1"/>
</dbReference>
<name>A0A4Y6UCE9_9PROT</name>
<keyword evidence="6" id="KW-1185">Reference proteome</keyword>
<dbReference type="GO" id="GO:0019346">
    <property type="term" value="P:transsulfuration"/>
    <property type="evidence" value="ECO:0007669"/>
    <property type="project" value="InterPro"/>
</dbReference>
<dbReference type="GO" id="GO:0016846">
    <property type="term" value="F:carbon-sulfur lyase activity"/>
    <property type="evidence" value="ECO:0007669"/>
    <property type="project" value="TreeGrafter"/>
</dbReference>
<dbReference type="RefSeq" id="WP_141443503.1">
    <property type="nucleotide sequence ID" value="NZ_CP038231.1"/>
</dbReference>
<protein>
    <submittedName>
        <fullName evidence="5">Cystathionine gamma-synthase family protein</fullName>
    </submittedName>
</protein>
<dbReference type="PANTHER" id="PTHR11808">
    <property type="entry name" value="TRANS-SULFURATION ENZYME FAMILY MEMBER"/>
    <property type="match status" value="1"/>
</dbReference>